<evidence type="ECO:0008006" key="4">
    <source>
        <dbReference type="Google" id="ProtNLM"/>
    </source>
</evidence>
<name>A0A1I2HNV7_9BURK</name>
<dbReference type="AlphaFoldDB" id="A0A1I2HNV7"/>
<reference evidence="3" key="1">
    <citation type="submission" date="2016-10" db="EMBL/GenBank/DDBJ databases">
        <authorList>
            <person name="Varghese N."/>
            <person name="Submissions S."/>
        </authorList>
    </citation>
    <scope>NUCLEOTIDE SEQUENCE [LARGE SCALE GENOMIC DNA]</scope>
    <source>
        <strain evidence="3">DSM 27981</strain>
    </source>
</reference>
<feature type="compositionally biased region" description="Basic and acidic residues" evidence="1">
    <location>
        <begin position="255"/>
        <end position="264"/>
    </location>
</feature>
<evidence type="ECO:0000313" key="2">
    <source>
        <dbReference type="EMBL" id="SFF31489.1"/>
    </source>
</evidence>
<protein>
    <recommendedName>
        <fullName evidence="4">HNH nuclease domain-containing protein</fullName>
    </recommendedName>
</protein>
<dbReference type="STRING" id="1177982.SAMN04489711_1272"/>
<dbReference type="CDD" id="cd00085">
    <property type="entry name" value="HNHc"/>
    <property type="match status" value="1"/>
</dbReference>
<dbReference type="EMBL" id="FONX01000027">
    <property type="protein sequence ID" value="SFF31489.1"/>
    <property type="molecule type" value="Genomic_DNA"/>
</dbReference>
<gene>
    <name evidence="2" type="ORF">SAMN04489711_1272</name>
</gene>
<keyword evidence="3" id="KW-1185">Reference proteome</keyword>
<accession>A0A1I2HNV7</accession>
<sequence>MQFRPLSATPALRRLQFGHFSESDQVNSALRKKILSRDNNTCVDCKLKLPRHMEVRHLDDNHDNGAEENLACVCPFCHCRDHLHTTGFARAGLLIGSTAQNQAVINSISLACWYILDRIPDDTDIRVIPSAEADEMKALRQVAELINLDFHTKSLRWGDAFGKLVTEPDAFAEALSDLSVQQPEAYAARSGTTKHLHVLPLKSAFHAQCTDWFLHFDKVRPISSWIKGLDSWLGHLGMTREELAESSKSITRRASRTEPPKDLGRPIGKPSPPSAGNLVDPFDSLGTSGNAAGSRYD</sequence>
<proteinExistence type="predicted"/>
<dbReference type="Proteomes" id="UP000199119">
    <property type="component" value="Unassembled WGS sequence"/>
</dbReference>
<dbReference type="InterPro" id="IPR003615">
    <property type="entry name" value="HNH_nuc"/>
</dbReference>
<dbReference type="RefSeq" id="WP_139222925.1">
    <property type="nucleotide sequence ID" value="NZ_FONX01000027.1"/>
</dbReference>
<feature type="region of interest" description="Disordered" evidence="1">
    <location>
        <begin position="244"/>
        <end position="297"/>
    </location>
</feature>
<evidence type="ECO:0000313" key="3">
    <source>
        <dbReference type="Proteomes" id="UP000199119"/>
    </source>
</evidence>
<dbReference type="OrthoDB" id="9802640at2"/>
<evidence type="ECO:0000256" key="1">
    <source>
        <dbReference type="SAM" id="MobiDB-lite"/>
    </source>
</evidence>
<organism evidence="2 3">
    <name type="scientific">Paracidovorax wautersii</name>
    <dbReference type="NCBI Taxonomy" id="1177982"/>
    <lineage>
        <taxon>Bacteria</taxon>
        <taxon>Pseudomonadati</taxon>
        <taxon>Pseudomonadota</taxon>
        <taxon>Betaproteobacteria</taxon>
        <taxon>Burkholderiales</taxon>
        <taxon>Comamonadaceae</taxon>
        <taxon>Paracidovorax</taxon>
    </lineage>
</organism>